<comment type="caution">
    <text evidence="3">The sequence shown here is derived from an EMBL/GenBank/DDBJ whole genome shotgun (WGS) entry which is preliminary data.</text>
</comment>
<dbReference type="EMBL" id="WMIB01000001">
    <property type="protein sequence ID" value="MTH52226.1"/>
    <property type="molecule type" value="Genomic_DNA"/>
</dbReference>
<accession>A0A7X2S2W8</accession>
<evidence type="ECO:0000259" key="2">
    <source>
        <dbReference type="Pfam" id="PF07670"/>
    </source>
</evidence>
<gene>
    <name evidence="3" type="ORF">GKZ89_02320</name>
</gene>
<dbReference type="InterPro" id="IPR011642">
    <property type="entry name" value="Gate_dom"/>
</dbReference>
<feature type="transmembrane region" description="Helical" evidence="1">
    <location>
        <begin position="38"/>
        <end position="58"/>
    </location>
</feature>
<dbReference type="OrthoDB" id="9782481at2"/>
<keyword evidence="1" id="KW-1133">Transmembrane helix</keyword>
<dbReference type="Pfam" id="PF07670">
    <property type="entry name" value="Gate"/>
    <property type="match status" value="1"/>
</dbReference>
<organism evidence="3 4">
    <name type="scientific">Metabacillus mangrovi</name>
    <dbReference type="NCBI Taxonomy" id="1491830"/>
    <lineage>
        <taxon>Bacteria</taxon>
        <taxon>Bacillati</taxon>
        <taxon>Bacillota</taxon>
        <taxon>Bacilli</taxon>
        <taxon>Bacillales</taxon>
        <taxon>Bacillaceae</taxon>
        <taxon>Metabacillus</taxon>
    </lineage>
</organism>
<keyword evidence="1" id="KW-0472">Membrane</keyword>
<name>A0A7X2S2W8_9BACI</name>
<feature type="transmembrane region" description="Helical" evidence="1">
    <location>
        <begin position="133"/>
        <end position="153"/>
    </location>
</feature>
<keyword evidence="1" id="KW-0812">Transmembrane</keyword>
<proteinExistence type="predicted"/>
<dbReference type="AlphaFoldDB" id="A0A7X2S2W8"/>
<dbReference type="RefSeq" id="WP_155110749.1">
    <property type="nucleotide sequence ID" value="NZ_WMIB01000001.1"/>
</dbReference>
<evidence type="ECO:0000313" key="4">
    <source>
        <dbReference type="Proteomes" id="UP000434639"/>
    </source>
</evidence>
<feature type="transmembrane region" description="Helical" evidence="1">
    <location>
        <begin position="6"/>
        <end position="26"/>
    </location>
</feature>
<protein>
    <submittedName>
        <fullName evidence="3">Spore maturation protein</fullName>
    </submittedName>
</protein>
<reference evidence="3 4" key="1">
    <citation type="journal article" date="2017" name="Int. J. Syst. Evol. Microbiol.">
        <title>Bacillus mangrovi sp. nov., isolated from a sediment sample from a mangrove forest.</title>
        <authorList>
            <person name="Gupta V."/>
            <person name="Singh P.K."/>
            <person name="Korpole S."/>
            <person name="Tanuku N.R.S."/>
            <person name="Pinnaka A.K."/>
        </authorList>
    </citation>
    <scope>NUCLEOTIDE SEQUENCE [LARGE SCALE GENOMIC DNA]</scope>
    <source>
        <strain evidence="3 4">KCTC 33872</strain>
    </source>
</reference>
<evidence type="ECO:0000313" key="3">
    <source>
        <dbReference type="EMBL" id="MTH52226.1"/>
    </source>
</evidence>
<feature type="domain" description="Nucleoside transporter/FeoB GTPase Gate" evidence="2">
    <location>
        <begin position="43"/>
        <end position="152"/>
    </location>
</feature>
<sequence>MVNYIWVAMIVIGIVFALFNGTIDQVNAAIFKGAKDAVTISFGLISVLVFWLGLMKIAEKAGLLEALGKLCRPAVKRIFPEVPPDHPAMGYILSNTMANLFGLGNAATPLGIKAMEELKKLNGGKDSASRSMITFLAVNTSSITLIPTTVIAVRISYGSSNPADIVMPTLIATIISAIGALLIDRWFYYRRKRKGEA</sequence>
<evidence type="ECO:0000256" key="1">
    <source>
        <dbReference type="SAM" id="Phobius"/>
    </source>
</evidence>
<keyword evidence="4" id="KW-1185">Reference proteome</keyword>
<feature type="transmembrane region" description="Helical" evidence="1">
    <location>
        <begin position="165"/>
        <end position="183"/>
    </location>
</feature>
<dbReference type="Proteomes" id="UP000434639">
    <property type="component" value="Unassembled WGS sequence"/>
</dbReference>